<keyword evidence="2" id="KW-0732">Signal</keyword>
<sequence>MLQVLCLIKCMFFSVICFSPSKCHLKMNPCRSKSMLFLCFCLCTLLCHLLPLSPDFLNVFHFQNAVRGRETLLLSAAPPQQQLTPEVTSNVLGSFRVWF</sequence>
<feature type="chain" id="PRO_5029880587" description="Secreted protein" evidence="2">
    <location>
        <begin position="18"/>
        <end position="99"/>
    </location>
</feature>
<dbReference type="Proteomes" id="UP000594263">
    <property type="component" value="Unplaced"/>
</dbReference>
<evidence type="ECO:0000256" key="1">
    <source>
        <dbReference type="SAM" id="Phobius"/>
    </source>
</evidence>
<organism evidence="3 4">
    <name type="scientific">Kalanchoe fedtschenkoi</name>
    <name type="common">Lavender scallops</name>
    <name type="synonym">South American air plant</name>
    <dbReference type="NCBI Taxonomy" id="63787"/>
    <lineage>
        <taxon>Eukaryota</taxon>
        <taxon>Viridiplantae</taxon>
        <taxon>Streptophyta</taxon>
        <taxon>Embryophyta</taxon>
        <taxon>Tracheophyta</taxon>
        <taxon>Spermatophyta</taxon>
        <taxon>Magnoliopsida</taxon>
        <taxon>eudicotyledons</taxon>
        <taxon>Gunneridae</taxon>
        <taxon>Pentapetalae</taxon>
        <taxon>Saxifragales</taxon>
        <taxon>Crassulaceae</taxon>
        <taxon>Kalanchoe</taxon>
    </lineage>
</organism>
<evidence type="ECO:0000313" key="3">
    <source>
        <dbReference type="EnsemblPlants" id="Kaladp0053s0076.1.v1.1.CDS.1"/>
    </source>
</evidence>
<evidence type="ECO:0008006" key="5">
    <source>
        <dbReference type="Google" id="ProtNLM"/>
    </source>
</evidence>
<keyword evidence="1" id="KW-1133">Transmembrane helix</keyword>
<feature type="signal peptide" evidence="2">
    <location>
        <begin position="1"/>
        <end position="17"/>
    </location>
</feature>
<name>A0A7N0U2K5_KALFE</name>
<evidence type="ECO:0000256" key="2">
    <source>
        <dbReference type="SAM" id="SignalP"/>
    </source>
</evidence>
<dbReference type="EnsemblPlants" id="Kaladp0053s0076.1.v1.1">
    <property type="protein sequence ID" value="Kaladp0053s0076.1.v1.1.CDS.1"/>
    <property type="gene ID" value="Kaladp0053s0076.v1.1"/>
</dbReference>
<dbReference type="AlphaFoldDB" id="A0A7N0U2K5"/>
<proteinExistence type="predicted"/>
<dbReference type="Gramene" id="Kaladp0053s0076.1.v1.1">
    <property type="protein sequence ID" value="Kaladp0053s0076.1.v1.1.CDS.1"/>
    <property type="gene ID" value="Kaladp0053s0076.v1.1"/>
</dbReference>
<accession>A0A7N0U2K5</accession>
<keyword evidence="1" id="KW-0472">Membrane</keyword>
<keyword evidence="4" id="KW-1185">Reference proteome</keyword>
<protein>
    <recommendedName>
        <fullName evidence="5">Secreted protein</fullName>
    </recommendedName>
</protein>
<keyword evidence="1" id="KW-0812">Transmembrane</keyword>
<feature type="transmembrane region" description="Helical" evidence="1">
    <location>
        <begin position="35"/>
        <end position="52"/>
    </location>
</feature>
<reference evidence="3" key="1">
    <citation type="submission" date="2021-01" db="UniProtKB">
        <authorList>
            <consortium name="EnsemblPlants"/>
        </authorList>
    </citation>
    <scope>IDENTIFICATION</scope>
</reference>
<evidence type="ECO:0000313" key="4">
    <source>
        <dbReference type="Proteomes" id="UP000594263"/>
    </source>
</evidence>